<dbReference type="EMBL" id="SUNJ01012670">
    <property type="protein sequence ID" value="TPP57851.1"/>
    <property type="molecule type" value="Genomic_DNA"/>
</dbReference>
<comment type="caution">
    <text evidence="2">The sequence shown here is derived from an EMBL/GenBank/DDBJ whole genome shotgun (WGS) entry which is preliminary data.</text>
</comment>
<feature type="region of interest" description="Disordered" evidence="1">
    <location>
        <begin position="237"/>
        <end position="280"/>
    </location>
</feature>
<feature type="compositionally biased region" description="Low complexity" evidence="1">
    <location>
        <begin position="242"/>
        <end position="254"/>
    </location>
</feature>
<feature type="non-terminal residue" evidence="2">
    <location>
        <position position="1"/>
    </location>
</feature>
<organism evidence="2 3">
    <name type="scientific">Fasciola gigantica</name>
    <name type="common">Giant liver fluke</name>
    <dbReference type="NCBI Taxonomy" id="46835"/>
    <lineage>
        <taxon>Eukaryota</taxon>
        <taxon>Metazoa</taxon>
        <taxon>Spiralia</taxon>
        <taxon>Lophotrochozoa</taxon>
        <taxon>Platyhelminthes</taxon>
        <taxon>Trematoda</taxon>
        <taxon>Digenea</taxon>
        <taxon>Plagiorchiida</taxon>
        <taxon>Echinostomata</taxon>
        <taxon>Echinostomatoidea</taxon>
        <taxon>Fasciolidae</taxon>
        <taxon>Fasciola</taxon>
    </lineage>
</organism>
<feature type="compositionally biased region" description="Low complexity" evidence="1">
    <location>
        <begin position="559"/>
        <end position="576"/>
    </location>
</feature>
<name>A0A504YBE7_FASGI</name>
<accession>A0A504YBE7</accession>
<keyword evidence="3" id="KW-1185">Reference proteome</keyword>
<dbReference type="AlphaFoldDB" id="A0A504YBE7"/>
<feature type="compositionally biased region" description="Polar residues" evidence="1">
    <location>
        <begin position="492"/>
        <end position="501"/>
    </location>
</feature>
<dbReference type="Proteomes" id="UP000316759">
    <property type="component" value="Unassembled WGS sequence"/>
</dbReference>
<gene>
    <name evidence="2" type="ORF">FGIG_00568</name>
</gene>
<sequence length="698" mass="77039">SHGNQVTKGPHSGRARLPRTQLICLVVLLPRRRSTRAMYSSLNQRFSRAGFNGIPNDTERKVSCKPNSLDCSITITNDVYGPPPSAIRAKMLAERRNAALASKTRPIQSAPHNDVNSNHVTPGKHYPGEYNPPSTGPSIRGSRVPHPYDRSIGKPNGDDHPVGRGRGRIGSNSGVLATTGAEHSRGPLLFHENPPPIFPPAFRATCPVHNPFLTNPPSGSDFTNGTRGTNDFMNYGHRSASRRSAPPRRGTAGRVPGSRHPPGLLGTAQFDHGLRPNQLNLRTPRRNYNLEEYERRYMEKRTGAINGNTMWTTNPYSRPYRGGKFDCSSSSSRGTYSSAWMHDDRCAPFHPFHQNNSAKSTASRYGKRNFSDRKFDARAFVNVPSTDEYIDDFTPEDLAKYKLEINMESFTVHSPLSSDPILRTPLSKWDSDVLRYSPDRDIIALHSPILFDSDDTDDLEFGQQQVPASNRRSKRYTPTHQLTDSGIAIPSTGPNRHSGSQRGRAAATAVNGTGRSGADSRHRRQSGSMLRPGDSKVNSIKPVTEQTTLFERSEQTSESADQTSSSLVTSSTHPSTGIADDSGLGESIKPLQSTKSCQDLVSLNVSLHALHFPRSQSWPEVHLLNLSDAVYHDEDDVAHEDQATNGDLLLQQCTIVTRTRSCGALSKDLTDSVLDVPIRRINSLPNCSMFIINQWLRT</sequence>
<evidence type="ECO:0000313" key="3">
    <source>
        <dbReference type="Proteomes" id="UP000316759"/>
    </source>
</evidence>
<evidence type="ECO:0000313" key="2">
    <source>
        <dbReference type="EMBL" id="TPP57851.1"/>
    </source>
</evidence>
<evidence type="ECO:0000256" key="1">
    <source>
        <dbReference type="SAM" id="MobiDB-lite"/>
    </source>
</evidence>
<feature type="region of interest" description="Disordered" evidence="1">
    <location>
        <begin position="463"/>
        <end position="589"/>
    </location>
</feature>
<feature type="compositionally biased region" description="Polar residues" evidence="1">
    <location>
        <begin position="105"/>
        <end position="120"/>
    </location>
</feature>
<reference evidence="2 3" key="1">
    <citation type="submission" date="2019-04" db="EMBL/GenBank/DDBJ databases">
        <title>Annotation for the trematode Fasciola gigantica.</title>
        <authorList>
            <person name="Choi Y.-J."/>
        </authorList>
    </citation>
    <scope>NUCLEOTIDE SEQUENCE [LARGE SCALE GENOMIC DNA]</scope>
    <source>
        <strain evidence="2">Uganda_cow_1</strain>
    </source>
</reference>
<proteinExistence type="predicted"/>
<feature type="compositionally biased region" description="Basic and acidic residues" evidence="1">
    <location>
        <begin position="146"/>
        <end position="162"/>
    </location>
</feature>
<protein>
    <submittedName>
        <fullName evidence="2">Uncharacterized protein</fullName>
    </submittedName>
</protein>
<feature type="region of interest" description="Disordered" evidence="1">
    <location>
        <begin position="102"/>
        <end position="164"/>
    </location>
</feature>
<dbReference type="OrthoDB" id="6286552at2759"/>